<evidence type="ECO:0000313" key="3">
    <source>
        <dbReference type="Proteomes" id="UP000297872"/>
    </source>
</evidence>
<evidence type="ECO:0008006" key="4">
    <source>
        <dbReference type="Google" id="ProtNLM"/>
    </source>
</evidence>
<name>A0A4Y8VVH8_9BACT</name>
<reference evidence="2 3" key="1">
    <citation type="submission" date="2019-02" db="EMBL/GenBank/DDBJ databases">
        <title>Draft Genome Sequence of the Prevotella sp. BCRC 81118, Isolated from Human Feces.</title>
        <authorList>
            <person name="Huang C.-H."/>
        </authorList>
    </citation>
    <scope>NUCLEOTIDE SEQUENCE [LARGE SCALE GENOMIC DNA]</scope>
    <source>
        <strain evidence="2 3">BCRC 81118</strain>
    </source>
</reference>
<dbReference type="GeneID" id="302994031"/>
<sequence>MRNSLIIALVFLLSMTCHAQKISISDFVGKTWVADSGYDGCGNIDWNIVFSAKSSEHKFVGKSDNKVSVFTYNTYLCSYNPEKYEASLLGNTNGKYIVFERKYTYKGKEYEDFFCGELLSLESNRLTIRMKHSTILFIAK</sequence>
<keyword evidence="1" id="KW-0732">Signal</keyword>
<organism evidence="2 3">
    <name type="scientific">Segatella hominis</name>
    <dbReference type="NCBI Taxonomy" id="2518605"/>
    <lineage>
        <taxon>Bacteria</taxon>
        <taxon>Pseudomonadati</taxon>
        <taxon>Bacteroidota</taxon>
        <taxon>Bacteroidia</taxon>
        <taxon>Bacteroidales</taxon>
        <taxon>Prevotellaceae</taxon>
        <taxon>Segatella</taxon>
    </lineage>
</organism>
<feature type="signal peptide" evidence="1">
    <location>
        <begin position="1"/>
        <end position="19"/>
    </location>
</feature>
<gene>
    <name evidence="2" type="ORF">EXN75_01815</name>
</gene>
<comment type="caution">
    <text evidence="2">The sequence shown here is derived from an EMBL/GenBank/DDBJ whole genome shotgun (WGS) entry which is preliminary data.</text>
</comment>
<evidence type="ECO:0000256" key="1">
    <source>
        <dbReference type="SAM" id="SignalP"/>
    </source>
</evidence>
<protein>
    <recommendedName>
        <fullName evidence="4">Lipocalin-like domain-containing protein</fullName>
    </recommendedName>
</protein>
<dbReference type="RefSeq" id="WP_134842567.1">
    <property type="nucleotide sequence ID" value="NZ_SGVY01000003.1"/>
</dbReference>
<feature type="chain" id="PRO_5021501375" description="Lipocalin-like domain-containing protein" evidence="1">
    <location>
        <begin position="20"/>
        <end position="140"/>
    </location>
</feature>
<accession>A0A4Y8VVH8</accession>
<dbReference type="AlphaFoldDB" id="A0A4Y8VVH8"/>
<dbReference type="EMBL" id="SGVY01000003">
    <property type="protein sequence ID" value="TFH84343.1"/>
    <property type="molecule type" value="Genomic_DNA"/>
</dbReference>
<keyword evidence="3" id="KW-1185">Reference proteome</keyword>
<dbReference type="Proteomes" id="UP000297872">
    <property type="component" value="Unassembled WGS sequence"/>
</dbReference>
<proteinExistence type="predicted"/>
<evidence type="ECO:0000313" key="2">
    <source>
        <dbReference type="EMBL" id="TFH84343.1"/>
    </source>
</evidence>